<dbReference type="Proteomes" id="UP001153618">
    <property type="component" value="Unassembled WGS sequence"/>
</dbReference>
<sequence length="151" mass="16370">MRTSTSTLPGGIVRNIWTWARSSVSFRRREIGESNQSKTELFTISTQQSTASDSQIVRSSDETLVILHLSDATNNDRDTGGPKLALESRSFPNSRPAWIKGIDLCGYATAGFLLLNVVFISVAGALATKYPEFEGSASSKVIISTMVLVLP</sequence>
<protein>
    <submittedName>
        <fullName evidence="2">Uncharacterized protein</fullName>
    </submittedName>
</protein>
<gene>
    <name evidence="2" type="ORF">POLS_LOCUS7048</name>
</gene>
<keyword evidence="3" id="KW-1185">Reference proteome</keyword>
<keyword evidence="1" id="KW-1133">Transmembrane helix</keyword>
<keyword evidence="1" id="KW-0812">Transmembrane</keyword>
<dbReference type="AlphaFoldDB" id="A0A9W4I0Y7"/>
<evidence type="ECO:0000256" key="1">
    <source>
        <dbReference type="SAM" id="Phobius"/>
    </source>
</evidence>
<feature type="transmembrane region" description="Helical" evidence="1">
    <location>
        <begin position="104"/>
        <end position="127"/>
    </location>
</feature>
<accession>A0A9W4I0Y7</accession>
<name>A0A9W4I0Y7_PENOL</name>
<evidence type="ECO:0000313" key="3">
    <source>
        <dbReference type="Proteomes" id="UP001153618"/>
    </source>
</evidence>
<keyword evidence="1" id="KW-0472">Membrane</keyword>
<organism evidence="2 3">
    <name type="scientific">Penicillium olsonii</name>
    <dbReference type="NCBI Taxonomy" id="99116"/>
    <lineage>
        <taxon>Eukaryota</taxon>
        <taxon>Fungi</taxon>
        <taxon>Dikarya</taxon>
        <taxon>Ascomycota</taxon>
        <taxon>Pezizomycotina</taxon>
        <taxon>Eurotiomycetes</taxon>
        <taxon>Eurotiomycetidae</taxon>
        <taxon>Eurotiales</taxon>
        <taxon>Aspergillaceae</taxon>
        <taxon>Penicillium</taxon>
    </lineage>
</organism>
<reference evidence="2" key="1">
    <citation type="submission" date="2021-07" db="EMBL/GenBank/DDBJ databases">
        <authorList>
            <person name="Branca A.L. A."/>
        </authorList>
    </citation>
    <scope>NUCLEOTIDE SEQUENCE</scope>
</reference>
<comment type="caution">
    <text evidence="2">The sequence shown here is derived from an EMBL/GenBank/DDBJ whole genome shotgun (WGS) entry which is preliminary data.</text>
</comment>
<evidence type="ECO:0000313" key="2">
    <source>
        <dbReference type="EMBL" id="CAG8184792.1"/>
    </source>
</evidence>
<dbReference type="EMBL" id="CAJVOS010000039">
    <property type="protein sequence ID" value="CAG8184792.1"/>
    <property type="molecule type" value="Genomic_DNA"/>
</dbReference>
<proteinExistence type="predicted"/>